<dbReference type="Gene3D" id="2.60.120.10">
    <property type="entry name" value="Jelly Rolls"/>
    <property type="match status" value="1"/>
</dbReference>
<evidence type="ECO:0000259" key="8">
    <source>
        <dbReference type="PROSITE" id="PS50042"/>
    </source>
</evidence>
<dbReference type="Pfam" id="PF00027">
    <property type="entry name" value="cNMP_binding"/>
    <property type="match status" value="1"/>
</dbReference>
<dbReference type="PANTHER" id="PTHR30347:SF1">
    <property type="entry name" value="MECHANOSENSITIVE CHANNEL MSCK"/>
    <property type="match status" value="1"/>
</dbReference>
<organism evidence="9 10">
    <name type="scientific">Crocosphaera subtropica (strain ATCC 51142 / BH68)</name>
    <name type="common">Cyanothece sp. (strain ATCC 51142)</name>
    <dbReference type="NCBI Taxonomy" id="43989"/>
    <lineage>
        <taxon>Bacteria</taxon>
        <taxon>Bacillati</taxon>
        <taxon>Cyanobacteriota</taxon>
        <taxon>Cyanophyceae</taxon>
        <taxon>Oscillatoriophycideae</taxon>
        <taxon>Chroococcales</taxon>
        <taxon>Aphanothecaceae</taxon>
        <taxon>Crocosphaera</taxon>
        <taxon>Crocosphaera subtropica</taxon>
    </lineage>
</organism>
<dbReference type="HOGENOM" id="CLU_032479_0_0_3"/>
<dbReference type="Proteomes" id="UP000001203">
    <property type="component" value="Chromosome circular"/>
</dbReference>
<dbReference type="GO" id="GO:0055085">
    <property type="term" value="P:transmembrane transport"/>
    <property type="evidence" value="ECO:0007669"/>
    <property type="project" value="InterPro"/>
</dbReference>
<evidence type="ECO:0000313" key="9">
    <source>
        <dbReference type="EMBL" id="ACB49840.1"/>
    </source>
</evidence>
<dbReference type="eggNOG" id="COG0664">
    <property type="taxonomic scope" value="Bacteria"/>
</dbReference>
<dbReference type="SUPFAM" id="SSF82689">
    <property type="entry name" value="Mechanosensitive channel protein MscS (YggB), C-terminal domain"/>
    <property type="match status" value="1"/>
</dbReference>
<keyword evidence="6 7" id="KW-0472">Membrane</keyword>
<keyword evidence="3" id="KW-1003">Cell membrane</keyword>
<dbReference type="SUPFAM" id="SSF51206">
    <property type="entry name" value="cAMP-binding domain-like"/>
    <property type="match status" value="1"/>
</dbReference>
<dbReference type="InterPro" id="IPR010920">
    <property type="entry name" value="LSM_dom_sf"/>
</dbReference>
<feature type="domain" description="Cyclic nucleotide-binding" evidence="8">
    <location>
        <begin position="322"/>
        <end position="441"/>
    </location>
</feature>
<dbReference type="GO" id="GO:0005886">
    <property type="term" value="C:plasma membrane"/>
    <property type="evidence" value="ECO:0007669"/>
    <property type="project" value="UniProtKB-SubCell"/>
</dbReference>
<dbReference type="RefSeq" id="WP_009546573.1">
    <property type="nucleotide sequence ID" value="NC_010546.1"/>
</dbReference>
<dbReference type="KEGG" id="cyt:cce_0489"/>
<evidence type="ECO:0000256" key="7">
    <source>
        <dbReference type="SAM" id="Phobius"/>
    </source>
</evidence>
<dbReference type="Pfam" id="PF21082">
    <property type="entry name" value="MS_channel_3rd"/>
    <property type="match status" value="1"/>
</dbReference>
<dbReference type="eggNOG" id="COG3264">
    <property type="taxonomic scope" value="Bacteria"/>
</dbReference>
<dbReference type="InterPro" id="IPR011066">
    <property type="entry name" value="MscS_channel_C_sf"/>
</dbReference>
<comment type="similarity">
    <text evidence="2">Belongs to the MscS (TC 1.A.23) family.</text>
</comment>
<dbReference type="Pfam" id="PF00924">
    <property type="entry name" value="MS_channel_2nd"/>
    <property type="match status" value="1"/>
</dbReference>
<dbReference type="InterPro" id="IPR011014">
    <property type="entry name" value="MscS_channel_TM-2"/>
</dbReference>
<dbReference type="SUPFAM" id="SSF82861">
    <property type="entry name" value="Mechanosensitive channel protein MscS (YggB), transmembrane region"/>
    <property type="match status" value="1"/>
</dbReference>
<evidence type="ECO:0000256" key="3">
    <source>
        <dbReference type="ARBA" id="ARBA00022475"/>
    </source>
</evidence>
<protein>
    <recommendedName>
        <fullName evidence="8">Cyclic nucleotide-binding domain-containing protein</fullName>
    </recommendedName>
</protein>
<dbReference type="PROSITE" id="PS50042">
    <property type="entry name" value="CNMP_BINDING_3"/>
    <property type="match status" value="1"/>
</dbReference>
<dbReference type="CDD" id="cd00038">
    <property type="entry name" value="CAP_ED"/>
    <property type="match status" value="1"/>
</dbReference>
<name>B1WP58_CROS5</name>
<dbReference type="InterPro" id="IPR052702">
    <property type="entry name" value="MscS-like_channel"/>
</dbReference>
<dbReference type="EMBL" id="CP000806">
    <property type="protein sequence ID" value="ACB49840.1"/>
    <property type="molecule type" value="Genomic_DNA"/>
</dbReference>
<feature type="transmembrane region" description="Helical" evidence="7">
    <location>
        <begin position="30"/>
        <end position="50"/>
    </location>
</feature>
<feature type="transmembrane region" description="Helical" evidence="7">
    <location>
        <begin position="71"/>
        <end position="90"/>
    </location>
</feature>
<dbReference type="InterPro" id="IPR006685">
    <property type="entry name" value="MscS_channel_2nd"/>
</dbReference>
<evidence type="ECO:0000313" key="10">
    <source>
        <dbReference type="Proteomes" id="UP000001203"/>
    </source>
</evidence>
<evidence type="ECO:0000256" key="6">
    <source>
        <dbReference type="ARBA" id="ARBA00023136"/>
    </source>
</evidence>
<evidence type="ECO:0000256" key="5">
    <source>
        <dbReference type="ARBA" id="ARBA00022989"/>
    </source>
</evidence>
<keyword evidence="5 7" id="KW-1133">Transmembrane helix</keyword>
<dbReference type="InterPro" id="IPR018490">
    <property type="entry name" value="cNMP-bd_dom_sf"/>
</dbReference>
<dbReference type="InterPro" id="IPR023408">
    <property type="entry name" value="MscS_beta-dom_sf"/>
</dbReference>
<dbReference type="STRING" id="43989.cce_0489"/>
<dbReference type="SMART" id="SM00100">
    <property type="entry name" value="cNMP"/>
    <property type="match status" value="1"/>
</dbReference>
<accession>B1WP58</accession>
<dbReference type="SUPFAM" id="SSF50182">
    <property type="entry name" value="Sm-like ribonucleoproteins"/>
    <property type="match status" value="1"/>
</dbReference>
<keyword evidence="4 7" id="KW-0812">Transmembrane</keyword>
<evidence type="ECO:0000256" key="4">
    <source>
        <dbReference type="ARBA" id="ARBA00022692"/>
    </source>
</evidence>
<gene>
    <name evidence="9" type="ordered locus">cce_0489</name>
</gene>
<reference evidence="9 10" key="1">
    <citation type="journal article" date="2008" name="Proc. Natl. Acad. Sci. U.S.A.">
        <title>The genome of Cyanothece 51142, a unicellular diazotrophic cyanobacterium important in the marine nitrogen cycle.</title>
        <authorList>
            <person name="Welsh E.A."/>
            <person name="Liberton M."/>
            <person name="Stoeckel J."/>
            <person name="Loh T."/>
            <person name="Elvitigala T."/>
            <person name="Wang C."/>
            <person name="Wollam A."/>
            <person name="Fulton R.S."/>
            <person name="Clifton S.W."/>
            <person name="Jacobs J.M."/>
            <person name="Aurora R."/>
            <person name="Ghosh B.K."/>
            <person name="Sherman L.A."/>
            <person name="Smith R.D."/>
            <person name="Wilson R.K."/>
            <person name="Pakrasi H.B."/>
        </authorList>
    </citation>
    <scope>NUCLEOTIDE SEQUENCE [LARGE SCALE GENOMIC DNA]</scope>
    <source>
        <strain evidence="10">ATCC 51142 / BH68</strain>
    </source>
</reference>
<dbReference type="InterPro" id="IPR049278">
    <property type="entry name" value="MS_channel_C"/>
</dbReference>
<dbReference type="PANTHER" id="PTHR30347">
    <property type="entry name" value="POTASSIUM CHANNEL RELATED"/>
    <property type="match status" value="1"/>
</dbReference>
<comment type="subcellular location">
    <subcellularLocation>
        <location evidence="1">Cell membrane</location>
        <topology evidence="1">Multi-pass membrane protein</topology>
    </subcellularLocation>
</comment>
<dbReference type="InterPro" id="IPR014710">
    <property type="entry name" value="RmlC-like_jellyroll"/>
</dbReference>
<dbReference type="Gene3D" id="2.30.30.60">
    <property type="match status" value="1"/>
</dbReference>
<dbReference type="InterPro" id="IPR000595">
    <property type="entry name" value="cNMP-bd_dom"/>
</dbReference>
<evidence type="ECO:0000256" key="1">
    <source>
        <dbReference type="ARBA" id="ARBA00004651"/>
    </source>
</evidence>
<dbReference type="Gene3D" id="3.30.70.100">
    <property type="match status" value="1"/>
</dbReference>
<dbReference type="AlphaFoldDB" id="B1WP58"/>
<proteinExistence type="inferred from homology"/>
<dbReference type="OrthoDB" id="9809206at2"/>
<dbReference type="Gene3D" id="1.10.287.1260">
    <property type="match status" value="1"/>
</dbReference>
<sequence length="480" mass="54839">MPAYWSLFKQWFHSTFSTPLFNIGGEAISILWMLKAILLLILVSILARSIKRFLKHYLLALLKINEGTREVIGTLSSLGIATLGYILVLQSLGLDLASFAVIVGGFGVGIGFGLQEITRNLVSGLTLLGESKLKVGDLIEYKGHLGYIQEISLRSTVIRTLKGSQLVVPNTDLTSQVVENWNYENCHRRIEISVGVAYGSDLLLVTELLLEAAFIEKEVLAYPSPKVVFLEYGDNALIFQLWVWVETIERCLLIKSSLNFIIEYKFRQRGISIPFPQRDLWLRNPELLLSSPSQKIQESENNFKPDKSQIPTLKDSLQSFPCFQHLNELELRKLIEIGGRRYLKTDEIFIRQGEYGNHFCIVLSGEIKAIYETQKVSRLLFSFTEGQYFGELPLLLEIPYPTTMIAATETHLFLLEKPCFENLLNQYPHLSQEIASELAKRQDIVENYQQTLQEMGLIDEKSLKDPVTWIRQRLSQIFRL</sequence>
<evidence type="ECO:0000256" key="2">
    <source>
        <dbReference type="ARBA" id="ARBA00008017"/>
    </source>
</evidence>
<keyword evidence="10" id="KW-1185">Reference proteome</keyword>